<gene>
    <name evidence="1" type="ORF">KVG22_14810</name>
</gene>
<sequence length="74" mass="8538">MAYDATRMKLLRAGSIPAQQRAFMEWLLSLPGDADIEYAARRQLAEIDRRLPNHPEVQYLRLLLSAFSDSETMQ</sequence>
<keyword evidence="2" id="KW-1185">Reference proteome</keyword>
<organism evidence="1 2">
    <name type="scientific">Nitratireductor rhodophyticola</name>
    <dbReference type="NCBI Taxonomy" id="2854036"/>
    <lineage>
        <taxon>Bacteria</taxon>
        <taxon>Pseudomonadati</taxon>
        <taxon>Pseudomonadota</taxon>
        <taxon>Alphaproteobacteria</taxon>
        <taxon>Hyphomicrobiales</taxon>
        <taxon>Phyllobacteriaceae</taxon>
        <taxon>Nitratireductor</taxon>
    </lineage>
</organism>
<protein>
    <submittedName>
        <fullName evidence="1">Uncharacterized protein</fullName>
    </submittedName>
</protein>
<reference evidence="1 2" key="1">
    <citation type="submission" date="2021-06" db="EMBL/GenBank/DDBJ databases">
        <title>Nitratireductor porphyridii sp. nov., isolated from a small marine red alga, Porphyridium purpureum in South Korea.</title>
        <authorList>
            <person name="Kim K.H."/>
            <person name="Kristyanto S."/>
            <person name="Jeon C.O."/>
        </authorList>
    </citation>
    <scope>NUCLEOTIDE SEQUENCE [LARGE SCALE GENOMIC DNA]</scope>
    <source>
        <strain evidence="1 2">R6</strain>
    </source>
</reference>
<evidence type="ECO:0000313" key="2">
    <source>
        <dbReference type="Proteomes" id="UP000777661"/>
    </source>
</evidence>
<evidence type="ECO:0000313" key="1">
    <source>
        <dbReference type="EMBL" id="MBY8917874.1"/>
    </source>
</evidence>
<accession>A0ABS7RB82</accession>
<proteinExistence type="predicted"/>
<name>A0ABS7RB82_9HYPH</name>
<comment type="caution">
    <text evidence="1">The sequence shown here is derived from an EMBL/GenBank/DDBJ whole genome shotgun (WGS) entry which is preliminary data.</text>
</comment>
<dbReference type="RefSeq" id="WP_223006295.1">
    <property type="nucleotide sequence ID" value="NZ_JAHSQO010000004.1"/>
</dbReference>
<dbReference type="Proteomes" id="UP000777661">
    <property type="component" value="Unassembled WGS sequence"/>
</dbReference>
<dbReference type="EMBL" id="JAHSQO010000004">
    <property type="protein sequence ID" value="MBY8917874.1"/>
    <property type="molecule type" value="Genomic_DNA"/>
</dbReference>